<keyword evidence="3" id="KW-1185">Reference proteome</keyword>
<dbReference type="EMBL" id="JARYMX010000001">
    <property type="protein sequence ID" value="KAJ9564786.1"/>
    <property type="molecule type" value="Genomic_DNA"/>
</dbReference>
<dbReference type="GO" id="GO:0004672">
    <property type="term" value="F:protein kinase activity"/>
    <property type="evidence" value="ECO:0007669"/>
    <property type="project" value="InterPro"/>
</dbReference>
<dbReference type="GO" id="GO:0005524">
    <property type="term" value="F:ATP binding"/>
    <property type="evidence" value="ECO:0007669"/>
    <property type="project" value="InterPro"/>
</dbReference>
<evidence type="ECO:0000313" key="3">
    <source>
        <dbReference type="Proteomes" id="UP001172457"/>
    </source>
</evidence>
<dbReference type="Proteomes" id="UP001172457">
    <property type="component" value="Chromosome 1"/>
</dbReference>
<feature type="domain" description="Protein kinase" evidence="1">
    <location>
        <begin position="1"/>
        <end position="108"/>
    </location>
</feature>
<reference evidence="2" key="1">
    <citation type="submission" date="2023-03" db="EMBL/GenBank/DDBJ databases">
        <title>Chromosome-scale reference genome and RAD-based genetic map of yellow starthistle (Centaurea solstitialis) reveal putative structural variation and QTLs associated with invader traits.</title>
        <authorList>
            <person name="Reatini B."/>
            <person name="Cang F.A."/>
            <person name="Jiang Q."/>
            <person name="Mckibben M.T.W."/>
            <person name="Barker M.S."/>
            <person name="Rieseberg L.H."/>
            <person name="Dlugosch K.M."/>
        </authorList>
    </citation>
    <scope>NUCLEOTIDE SEQUENCE</scope>
    <source>
        <strain evidence="2">CAN-66</strain>
        <tissue evidence="2">Leaf</tissue>
    </source>
</reference>
<evidence type="ECO:0000313" key="2">
    <source>
        <dbReference type="EMBL" id="KAJ9564786.1"/>
    </source>
</evidence>
<dbReference type="AlphaFoldDB" id="A0AA38WUP0"/>
<sequence length="108" mass="12374">MFDFGEHNYICGAIIAHNKYYLVLAAKPYIPCVEKGSSVINVYCDNYGRLDNIGIFRRSINFVCTGIYKQLYVQIADVWSCAVTLYVMLVGAYPFENPIQDSFEKHSR</sequence>
<proteinExistence type="predicted"/>
<protein>
    <recommendedName>
        <fullName evidence="1">Protein kinase domain-containing protein</fullName>
    </recommendedName>
</protein>
<evidence type="ECO:0000259" key="1">
    <source>
        <dbReference type="PROSITE" id="PS50011"/>
    </source>
</evidence>
<organism evidence="2 3">
    <name type="scientific">Centaurea solstitialis</name>
    <name type="common">yellow star-thistle</name>
    <dbReference type="NCBI Taxonomy" id="347529"/>
    <lineage>
        <taxon>Eukaryota</taxon>
        <taxon>Viridiplantae</taxon>
        <taxon>Streptophyta</taxon>
        <taxon>Embryophyta</taxon>
        <taxon>Tracheophyta</taxon>
        <taxon>Spermatophyta</taxon>
        <taxon>Magnoliopsida</taxon>
        <taxon>eudicotyledons</taxon>
        <taxon>Gunneridae</taxon>
        <taxon>Pentapetalae</taxon>
        <taxon>asterids</taxon>
        <taxon>campanulids</taxon>
        <taxon>Asterales</taxon>
        <taxon>Asteraceae</taxon>
        <taxon>Carduoideae</taxon>
        <taxon>Cardueae</taxon>
        <taxon>Centaureinae</taxon>
        <taxon>Centaurea</taxon>
    </lineage>
</organism>
<dbReference type="InterPro" id="IPR000719">
    <property type="entry name" value="Prot_kinase_dom"/>
</dbReference>
<accession>A0AA38WUP0</accession>
<dbReference type="InterPro" id="IPR011009">
    <property type="entry name" value="Kinase-like_dom_sf"/>
</dbReference>
<comment type="caution">
    <text evidence="2">The sequence shown here is derived from an EMBL/GenBank/DDBJ whole genome shotgun (WGS) entry which is preliminary data.</text>
</comment>
<dbReference type="PROSITE" id="PS50011">
    <property type="entry name" value="PROTEIN_KINASE_DOM"/>
    <property type="match status" value="1"/>
</dbReference>
<name>A0AA38WUP0_9ASTR</name>
<dbReference type="SUPFAM" id="SSF56112">
    <property type="entry name" value="Protein kinase-like (PK-like)"/>
    <property type="match status" value="1"/>
</dbReference>
<gene>
    <name evidence="2" type="ORF">OSB04_000752</name>
</gene>